<proteinExistence type="predicted"/>
<accession>I6YKC7</accession>
<organism evidence="1">
    <name type="scientific">uncultured bacterium r_02</name>
    <dbReference type="NCBI Taxonomy" id="1132277"/>
    <lineage>
        <taxon>Bacteria</taxon>
        <taxon>environmental samples</taxon>
    </lineage>
</organism>
<name>I6YKC7_9BACT</name>
<evidence type="ECO:0000313" key="1">
    <source>
        <dbReference type="EMBL" id="AFN57675.1"/>
    </source>
</evidence>
<reference evidence="1" key="1">
    <citation type="journal article" date="2012" name="PLoS ONE">
        <title>Functional metagenomics unveils a multifunctional glycosyl hydrolase from the family 43 catalysing the breakdown of plant polymers in the calf rumen.</title>
        <authorList>
            <person name="Ferrer M."/>
            <person name="Ghazi A."/>
            <person name="Beloqui A."/>
            <person name="Vieites J.M."/>
            <person name="Lopez-Cortes N."/>
            <person name="Marin-Navarro J."/>
            <person name="Nechitaylo T.Y."/>
            <person name="Guazzaroni M.E."/>
            <person name="Polaina J."/>
            <person name="Waliczek A."/>
            <person name="Chernikova T.N."/>
            <person name="Reva O.N."/>
            <person name="Golyshina O.V."/>
            <person name="Golyshin P.N."/>
        </authorList>
    </citation>
    <scope>NUCLEOTIDE SEQUENCE</scope>
</reference>
<dbReference type="EMBL" id="JQ303338">
    <property type="protein sequence ID" value="AFN57675.1"/>
    <property type="molecule type" value="Genomic_DNA"/>
</dbReference>
<protein>
    <submittedName>
        <fullName evidence="1">Uncharacterized protein</fullName>
    </submittedName>
</protein>
<sequence length="113" mass="12618">MSRGFLQLFSGERLFLAGYSLRVEDRLEEHVVSVFLGVFQLADSVTSARYVALITGGRLGEGIVDVDAPQLVLVFQVEMVVHGNLAPTVLTQQRQQTLGIHRRRAWLVQVKVL</sequence>
<dbReference type="AlphaFoldDB" id="I6YKC7"/>